<feature type="domain" description="Isochorismatase-like" evidence="2">
    <location>
        <begin position="24"/>
        <end position="196"/>
    </location>
</feature>
<name>A0A5P9JVZ1_9HYPH</name>
<dbReference type="CDD" id="cd01014">
    <property type="entry name" value="nicotinamidase_related"/>
    <property type="match status" value="1"/>
</dbReference>
<evidence type="ECO:0000313" key="4">
    <source>
        <dbReference type="Proteomes" id="UP000325614"/>
    </source>
</evidence>
<gene>
    <name evidence="3" type="ORF">GDR74_04880</name>
</gene>
<dbReference type="KEGG" id="mico:GDR74_04880"/>
<dbReference type="GO" id="GO:0016787">
    <property type="term" value="F:hydrolase activity"/>
    <property type="evidence" value="ECO:0007669"/>
    <property type="project" value="UniProtKB-KW"/>
</dbReference>
<dbReference type="InterPro" id="IPR036380">
    <property type="entry name" value="Isochorismatase-like_sf"/>
</dbReference>
<evidence type="ECO:0000313" key="3">
    <source>
        <dbReference type="EMBL" id="QFU15600.1"/>
    </source>
</evidence>
<proteinExistence type="predicted"/>
<dbReference type="EMBL" id="CP045423">
    <property type="protein sequence ID" value="QFU15600.1"/>
    <property type="molecule type" value="Genomic_DNA"/>
</dbReference>
<sequence>MSHAPKSLLEMAGASLQPGSFETSALILIDHQREYLATGGLPLVGIEAAAEEIGRLLAQARREGTPVFHVVHHARPGARLFDPDGPTARIVEGLEPTPGETVIAKSLPNAFAGTDLHTRLQAMGRRELIVAGFATHMCVSSTVRAALDLGYRTTVVAAATATRDLPSPTVSGGIVPADTVQAGALAALADRFAVVVPNAAALSGRSR</sequence>
<evidence type="ECO:0000256" key="1">
    <source>
        <dbReference type="ARBA" id="ARBA00022801"/>
    </source>
</evidence>
<protein>
    <submittedName>
        <fullName evidence="3">Isochorismatase family protein</fullName>
    </submittedName>
</protein>
<evidence type="ECO:0000259" key="2">
    <source>
        <dbReference type="Pfam" id="PF00857"/>
    </source>
</evidence>
<organism evidence="3 4">
    <name type="scientific">Microvirga thermotolerans</name>
    <dbReference type="NCBI Taxonomy" id="2651334"/>
    <lineage>
        <taxon>Bacteria</taxon>
        <taxon>Pseudomonadati</taxon>
        <taxon>Pseudomonadota</taxon>
        <taxon>Alphaproteobacteria</taxon>
        <taxon>Hyphomicrobiales</taxon>
        <taxon>Methylobacteriaceae</taxon>
        <taxon>Microvirga</taxon>
    </lineage>
</organism>
<dbReference type="AlphaFoldDB" id="A0A5P9JVZ1"/>
<dbReference type="Proteomes" id="UP000325614">
    <property type="component" value="Chromosome"/>
</dbReference>
<dbReference type="InterPro" id="IPR000868">
    <property type="entry name" value="Isochorismatase-like_dom"/>
</dbReference>
<keyword evidence="4" id="KW-1185">Reference proteome</keyword>
<reference evidence="3 4" key="1">
    <citation type="submission" date="2019-10" db="EMBL/GenBank/DDBJ databases">
        <title>Isolation, Identification of Microvirga thermotolerans HR1, a novel thermophilic bacterium and Comparative Genomics of the genus Microvirga.</title>
        <authorList>
            <person name="Li J."/>
            <person name="Zhang W."/>
            <person name="Lin M."/>
            <person name="Wang J."/>
        </authorList>
    </citation>
    <scope>NUCLEOTIDE SEQUENCE [LARGE SCALE GENOMIC DNA]</scope>
    <source>
        <strain evidence="3 4">HR1</strain>
    </source>
</reference>
<dbReference type="Pfam" id="PF00857">
    <property type="entry name" value="Isochorismatase"/>
    <property type="match status" value="1"/>
</dbReference>
<dbReference type="SUPFAM" id="SSF52499">
    <property type="entry name" value="Isochorismatase-like hydrolases"/>
    <property type="match status" value="1"/>
</dbReference>
<dbReference type="InterPro" id="IPR050272">
    <property type="entry name" value="Isochorismatase-like_hydrls"/>
</dbReference>
<accession>A0A5P9JVZ1</accession>
<dbReference type="Gene3D" id="3.40.50.850">
    <property type="entry name" value="Isochorismatase-like"/>
    <property type="match status" value="1"/>
</dbReference>
<dbReference type="PANTHER" id="PTHR43540">
    <property type="entry name" value="PEROXYUREIDOACRYLATE/UREIDOACRYLATE AMIDOHYDROLASE-RELATED"/>
    <property type="match status" value="1"/>
</dbReference>
<dbReference type="RefSeq" id="WP_152585245.1">
    <property type="nucleotide sequence ID" value="NZ_CP045423.1"/>
</dbReference>
<dbReference type="PANTHER" id="PTHR43540:SF15">
    <property type="entry name" value="BLR5631 PROTEIN"/>
    <property type="match status" value="1"/>
</dbReference>
<keyword evidence="1" id="KW-0378">Hydrolase</keyword>